<keyword evidence="3" id="KW-1185">Reference proteome</keyword>
<gene>
    <name evidence="2" type="ORF">IV203_027706</name>
</gene>
<dbReference type="AlphaFoldDB" id="A0A9K3LY49"/>
<dbReference type="EMBL" id="JAGRRH010000005">
    <property type="protein sequence ID" value="KAG7369960.1"/>
    <property type="molecule type" value="Genomic_DNA"/>
</dbReference>
<comment type="caution">
    <text evidence="2">The sequence shown here is derived from an EMBL/GenBank/DDBJ whole genome shotgun (WGS) entry which is preliminary data.</text>
</comment>
<feature type="compositionally biased region" description="Basic and acidic residues" evidence="1">
    <location>
        <begin position="64"/>
        <end position="73"/>
    </location>
</feature>
<sequence>MDDDSWIYAGEDEIYSKVGHVFRSCRKSRLKPGGRSDEATERARKHKTAIFEALQLREKEKMINKGKYREQRLNPETASPGWDAPTNKGNAKPMWPTGYLQNQQNFGSRPP</sequence>
<evidence type="ECO:0000313" key="2">
    <source>
        <dbReference type="EMBL" id="KAG7369960.1"/>
    </source>
</evidence>
<name>A0A9K3LY49_9STRA</name>
<organism evidence="2 3">
    <name type="scientific">Nitzschia inconspicua</name>
    <dbReference type="NCBI Taxonomy" id="303405"/>
    <lineage>
        <taxon>Eukaryota</taxon>
        <taxon>Sar</taxon>
        <taxon>Stramenopiles</taxon>
        <taxon>Ochrophyta</taxon>
        <taxon>Bacillariophyta</taxon>
        <taxon>Bacillariophyceae</taxon>
        <taxon>Bacillariophycidae</taxon>
        <taxon>Bacillariales</taxon>
        <taxon>Bacillariaceae</taxon>
        <taxon>Nitzschia</taxon>
    </lineage>
</organism>
<dbReference type="Proteomes" id="UP000693970">
    <property type="component" value="Unassembled WGS sequence"/>
</dbReference>
<evidence type="ECO:0000313" key="3">
    <source>
        <dbReference type="Proteomes" id="UP000693970"/>
    </source>
</evidence>
<reference evidence="2" key="1">
    <citation type="journal article" date="2021" name="Sci. Rep.">
        <title>Diploid genomic architecture of Nitzschia inconspicua, an elite biomass production diatom.</title>
        <authorList>
            <person name="Oliver A."/>
            <person name="Podell S."/>
            <person name="Pinowska A."/>
            <person name="Traller J.C."/>
            <person name="Smith S.R."/>
            <person name="McClure R."/>
            <person name="Beliaev A."/>
            <person name="Bohutskyi P."/>
            <person name="Hill E.A."/>
            <person name="Rabines A."/>
            <person name="Zheng H."/>
            <person name="Allen L.Z."/>
            <person name="Kuo A."/>
            <person name="Grigoriev I.V."/>
            <person name="Allen A.E."/>
            <person name="Hazlebeck D."/>
            <person name="Allen E.E."/>
        </authorList>
    </citation>
    <scope>NUCLEOTIDE SEQUENCE</scope>
    <source>
        <strain evidence="2">Hildebrandi</strain>
    </source>
</reference>
<evidence type="ECO:0000256" key="1">
    <source>
        <dbReference type="SAM" id="MobiDB-lite"/>
    </source>
</evidence>
<feature type="region of interest" description="Disordered" evidence="1">
    <location>
        <begin position="64"/>
        <end position="111"/>
    </location>
</feature>
<proteinExistence type="predicted"/>
<protein>
    <submittedName>
        <fullName evidence="2">Uncharacterized protein</fullName>
    </submittedName>
</protein>
<accession>A0A9K3LY49</accession>
<reference evidence="2" key="2">
    <citation type="submission" date="2021-04" db="EMBL/GenBank/DDBJ databases">
        <authorList>
            <person name="Podell S."/>
        </authorList>
    </citation>
    <scope>NUCLEOTIDE SEQUENCE</scope>
    <source>
        <strain evidence="2">Hildebrandi</strain>
    </source>
</reference>
<feature type="compositionally biased region" description="Polar residues" evidence="1">
    <location>
        <begin position="99"/>
        <end position="111"/>
    </location>
</feature>